<feature type="non-terminal residue" evidence="3">
    <location>
        <position position="1"/>
    </location>
</feature>
<dbReference type="EMBL" id="CACVAZ010000071">
    <property type="protein sequence ID" value="CAA6812013.1"/>
    <property type="molecule type" value="Genomic_DNA"/>
</dbReference>
<dbReference type="PROSITE" id="PS50208">
    <property type="entry name" value="CASPASE_P20"/>
    <property type="match status" value="1"/>
</dbReference>
<name>A0A6S6TA63_9BACT</name>
<dbReference type="Pfam" id="PF00656">
    <property type="entry name" value="Peptidase_C14"/>
    <property type="match status" value="1"/>
</dbReference>
<dbReference type="InterPro" id="IPR011600">
    <property type="entry name" value="Pept_C14_caspase"/>
</dbReference>
<dbReference type="InterPro" id="IPR029030">
    <property type="entry name" value="Caspase-like_dom_sf"/>
</dbReference>
<evidence type="ECO:0000256" key="1">
    <source>
        <dbReference type="SAM" id="Coils"/>
    </source>
</evidence>
<dbReference type="GO" id="GO:0004197">
    <property type="term" value="F:cysteine-type endopeptidase activity"/>
    <property type="evidence" value="ECO:0007669"/>
    <property type="project" value="InterPro"/>
</dbReference>
<evidence type="ECO:0000259" key="2">
    <source>
        <dbReference type="PROSITE" id="PS50208"/>
    </source>
</evidence>
<dbReference type="InterPro" id="IPR001309">
    <property type="entry name" value="Pept_C14_p20"/>
</dbReference>
<dbReference type="InterPro" id="IPR052039">
    <property type="entry name" value="Caspase-related_regulators"/>
</dbReference>
<dbReference type="AlphaFoldDB" id="A0A6S6TA63"/>
<feature type="coiled-coil region" evidence="1">
    <location>
        <begin position="300"/>
        <end position="334"/>
    </location>
</feature>
<protein>
    <recommendedName>
        <fullName evidence="2">Caspase family p20 domain-containing protein</fullName>
    </recommendedName>
</protein>
<accession>A0A6S6TA63</accession>
<dbReference type="PANTHER" id="PTHR22576:SF37">
    <property type="entry name" value="MUCOSA-ASSOCIATED LYMPHOID TISSUE LYMPHOMA TRANSLOCATION PROTEIN 1"/>
    <property type="match status" value="1"/>
</dbReference>
<dbReference type="Gene3D" id="3.40.50.1460">
    <property type="match status" value="1"/>
</dbReference>
<organism evidence="3">
    <name type="scientific">uncultured Sulfurovum sp</name>
    <dbReference type="NCBI Taxonomy" id="269237"/>
    <lineage>
        <taxon>Bacteria</taxon>
        <taxon>Pseudomonadati</taxon>
        <taxon>Campylobacterota</taxon>
        <taxon>Epsilonproteobacteria</taxon>
        <taxon>Campylobacterales</taxon>
        <taxon>Sulfurovaceae</taxon>
        <taxon>Sulfurovum</taxon>
        <taxon>environmental samples</taxon>
    </lineage>
</organism>
<gene>
    <name evidence="3" type="ORF">HELGO_WM39010</name>
</gene>
<evidence type="ECO:0000313" key="3">
    <source>
        <dbReference type="EMBL" id="CAA6812013.1"/>
    </source>
</evidence>
<sequence>RLKKSLEDLDFTVTVEKNLNSEYLSEAIEQFSKRLAKDKNNIGFLYYSGHGCQLNHQGYLVPTDVDTKNRVKIKHHALSINEMLDTLSMANNRVNMLFLDACRDVPTGTRGGTKGLGQLTSRPKGSLVVYATEAGKTAEDNSNFIDALIENIQQPNQNVKDIADNISNAVADKTGEKQIPVVFYKRLPEVVLHRLTTPIMPIKVLSDENSRIIKMITLIKKIDKILLKNKDERVKNILEKYKKIIEQYLIIISSFAAQKSKCQNLENIYKEQQRNQISDRQLGKDVVLCYKVLETSIYNFDDMNKNLENLRKAINTLQNMVNTLAEEKEAWNKKLLKSPPYNVTCRNPYKNLIYPIPSPLSKKII</sequence>
<dbReference type="GO" id="GO:0006508">
    <property type="term" value="P:proteolysis"/>
    <property type="evidence" value="ECO:0007669"/>
    <property type="project" value="InterPro"/>
</dbReference>
<dbReference type="SUPFAM" id="SSF52129">
    <property type="entry name" value="Caspase-like"/>
    <property type="match status" value="1"/>
</dbReference>
<reference evidence="3" key="1">
    <citation type="submission" date="2020-01" db="EMBL/GenBank/DDBJ databases">
        <authorList>
            <person name="Meier V. D."/>
            <person name="Meier V D."/>
        </authorList>
    </citation>
    <scope>NUCLEOTIDE SEQUENCE</scope>
    <source>
        <strain evidence="3">HLG_WM_MAG_02</strain>
    </source>
</reference>
<feature type="coiled-coil region" evidence="1">
    <location>
        <begin position="227"/>
        <end position="275"/>
    </location>
</feature>
<feature type="domain" description="Caspase family p20" evidence="2">
    <location>
        <begin position="1"/>
        <end position="103"/>
    </location>
</feature>
<proteinExistence type="predicted"/>
<keyword evidence="1" id="KW-0175">Coiled coil</keyword>
<dbReference type="PANTHER" id="PTHR22576">
    <property type="entry name" value="MUCOSA ASSOCIATED LYMPHOID TISSUE LYMPHOMA TRANSLOCATION PROTEIN 1/PARACASPASE"/>
    <property type="match status" value="1"/>
</dbReference>